<dbReference type="PANTHER" id="PTHR32193:SF3">
    <property type="entry name" value="REGULATOR OF CELL CYCLE RGCC"/>
    <property type="match status" value="1"/>
</dbReference>
<accession>A0AAY5L0S1</accession>
<keyword evidence="3" id="KW-1185">Reference proteome</keyword>
<dbReference type="InterPro" id="IPR029252">
    <property type="entry name" value="RGCC"/>
</dbReference>
<evidence type="ECO:0000256" key="1">
    <source>
        <dbReference type="SAM" id="MobiDB-lite"/>
    </source>
</evidence>
<dbReference type="Ensembl" id="ENSELUT00000093511.1">
    <property type="protein sequence ID" value="ENSELUP00000092312.1"/>
    <property type="gene ID" value="ENSELUG00000018127.3"/>
</dbReference>
<organism evidence="2 3">
    <name type="scientific">Esox lucius</name>
    <name type="common">Northern pike</name>
    <dbReference type="NCBI Taxonomy" id="8010"/>
    <lineage>
        <taxon>Eukaryota</taxon>
        <taxon>Metazoa</taxon>
        <taxon>Chordata</taxon>
        <taxon>Craniata</taxon>
        <taxon>Vertebrata</taxon>
        <taxon>Euteleostomi</taxon>
        <taxon>Actinopterygii</taxon>
        <taxon>Neopterygii</taxon>
        <taxon>Teleostei</taxon>
        <taxon>Protacanthopterygii</taxon>
        <taxon>Esociformes</taxon>
        <taxon>Esocidae</taxon>
        <taxon>Esox</taxon>
    </lineage>
</organism>
<dbReference type="GeneTree" id="ENSGT00390000011709"/>
<evidence type="ECO:0000313" key="3">
    <source>
        <dbReference type="Proteomes" id="UP000265140"/>
    </source>
</evidence>
<name>A0AAY5L0S1_ESOLU</name>
<feature type="region of interest" description="Disordered" evidence="1">
    <location>
        <begin position="46"/>
        <end position="109"/>
    </location>
</feature>
<feature type="compositionally biased region" description="Pro residues" evidence="1">
    <location>
        <begin position="93"/>
        <end position="104"/>
    </location>
</feature>
<dbReference type="Proteomes" id="UP000265140">
    <property type="component" value="Chromosome 20"/>
</dbReference>
<dbReference type="GO" id="GO:0051726">
    <property type="term" value="P:regulation of cell cycle"/>
    <property type="evidence" value="ECO:0007669"/>
    <property type="project" value="InterPro"/>
</dbReference>
<reference evidence="2" key="3">
    <citation type="submission" date="2025-09" db="UniProtKB">
        <authorList>
            <consortium name="Ensembl"/>
        </authorList>
    </citation>
    <scope>IDENTIFICATION</scope>
</reference>
<proteinExistence type="predicted"/>
<sequence>MKSPKLKSQSKRNFLEEKDDLSDVLGEFDAVIEDFSSPVENRHFRYDEHLKTMKRRSSASVSDSGFSDSESAESLTRNSFSFSDERLNSPTVFSPPPTSPPPLTSPKAKLGDTKELEDFIADLDKTLASKCRGVCSLCSFRGGCSVCCLFKLC</sequence>
<dbReference type="PANTHER" id="PTHR32193">
    <property type="entry name" value="REGULATOR OF CELL CYCLE RGCC"/>
    <property type="match status" value="1"/>
</dbReference>
<reference evidence="2 3" key="1">
    <citation type="submission" date="2020-02" db="EMBL/GenBank/DDBJ databases">
        <title>Esox lucius (northern pike) genome, fEsoLuc1, primary haplotype.</title>
        <authorList>
            <person name="Myers G."/>
            <person name="Karagic N."/>
            <person name="Meyer A."/>
            <person name="Pippel M."/>
            <person name="Reichard M."/>
            <person name="Winkler S."/>
            <person name="Tracey A."/>
            <person name="Sims Y."/>
            <person name="Howe K."/>
            <person name="Rhie A."/>
            <person name="Formenti G."/>
            <person name="Durbin R."/>
            <person name="Fedrigo O."/>
            <person name="Jarvis E.D."/>
        </authorList>
    </citation>
    <scope>NUCLEOTIDE SEQUENCE [LARGE SCALE GENOMIC DNA]</scope>
</reference>
<feature type="compositionally biased region" description="Low complexity" evidence="1">
    <location>
        <begin position="58"/>
        <end position="74"/>
    </location>
</feature>
<dbReference type="AlphaFoldDB" id="A0AAY5L0S1"/>
<protein>
    <submittedName>
        <fullName evidence="2">Regulator of cell cycle</fullName>
    </submittedName>
</protein>
<dbReference type="Pfam" id="PF15151">
    <property type="entry name" value="RGCC"/>
    <property type="match status" value="1"/>
</dbReference>
<evidence type="ECO:0000313" key="2">
    <source>
        <dbReference type="Ensembl" id="ENSELUP00000092312.1"/>
    </source>
</evidence>
<reference evidence="2" key="2">
    <citation type="submission" date="2025-08" db="UniProtKB">
        <authorList>
            <consortium name="Ensembl"/>
        </authorList>
    </citation>
    <scope>IDENTIFICATION</scope>
</reference>